<keyword evidence="2" id="KW-0808">Transferase</keyword>
<keyword evidence="3" id="KW-0949">S-adenosyl-L-methionine</keyword>
<dbReference type="Gene3D" id="3.40.50.150">
    <property type="entry name" value="Vaccinia Virus protein VP39"/>
    <property type="match status" value="1"/>
</dbReference>
<dbReference type="Pfam" id="PF03059">
    <property type="entry name" value="NAS"/>
    <property type="match status" value="1"/>
</dbReference>
<organism evidence="4 5">
    <name type="scientific">Epicoccum nigrum</name>
    <name type="common">Soil fungus</name>
    <name type="synonym">Epicoccum purpurascens</name>
    <dbReference type="NCBI Taxonomy" id="105696"/>
    <lineage>
        <taxon>Eukaryota</taxon>
        <taxon>Fungi</taxon>
        <taxon>Dikarya</taxon>
        <taxon>Ascomycota</taxon>
        <taxon>Pezizomycotina</taxon>
        <taxon>Dothideomycetes</taxon>
        <taxon>Pleosporomycetidae</taxon>
        <taxon>Pleosporales</taxon>
        <taxon>Pleosporineae</taxon>
        <taxon>Didymellaceae</taxon>
        <taxon>Epicoccum</taxon>
    </lineage>
</organism>
<dbReference type="InParanoid" id="A0A1Y2M9V8"/>
<accession>A0A1Y2M9V8</accession>
<dbReference type="InterPro" id="IPR004298">
    <property type="entry name" value="Nicotian_synth"/>
</dbReference>
<dbReference type="OMA" id="NIDMSPT"/>
<dbReference type="SUPFAM" id="SSF53335">
    <property type="entry name" value="S-adenosyl-L-methionine-dependent methyltransferases"/>
    <property type="match status" value="1"/>
</dbReference>
<evidence type="ECO:0000256" key="1">
    <source>
        <dbReference type="ARBA" id="ARBA00007009"/>
    </source>
</evidence>
<evidence type="ECO:0008006" key="6">
    <source>
        <dbReference type="Google" id="ProtNLM"/>
    </source>
</evidence>
<evidence type="ECO:0000256" key="3">
    <source>
        <dbReference type="ARBA" id="ARBA00022691"/>
    </source>
</evidence>
<dbReference type="PROSITE" id="PS51142">
    <property type="entry name" value="NAS"/>
    <property type="match status" value="1"/>
</dbReference>
<dbReference type="AlphaFoldDB" id="A0A1Y2M9V8"/>
<keyword evidence="5" id="KW-1185">Reference proteome</keyword>
<name>A0A1Y2M9V8_EPING</name>
<dbReference type="Proteomes" id="UP000193240">
    <property type="component" value="Unassembled WGS sequence"/>
</dbReference>
<protein>
    <recommendedName>
        <fullName evidence="6">Nicotianamine synthase</fullName>
    </recommendedName>
</protein>
<dbReference type="GO" id="GO:0030410">
    <property type="term" value="F:nicotianamine synthase activity"/>
    <property type="evidence" value="ECO:0007669"/>
    <property type="project" value="InterPro"/>
</dbReference>
<evidence type="ECO:0000313" key="5">
    <source>
        <dbReference type="Proteomes" id="UP000193240"/>
    </source>
</evidence>
<proteinExistence type="inferred from homology"/>
<dbReference type="EMBL" id="KZ107839">
    <property type="protein sequence ID" value="OSS52781.1"/>
    <property type="molecule type" value="Genomic_DNA"/>
</dbReference>
<dbReference type="PANTHER" id="PTHR32266:SF12">
    <property type="entry name" value="NICOTIANAMINE SYNTHASE 3"/>
    <property type="match status" value="1"/>
</dbReference>
<reference evidence="4 5" key="1">
    <citation type="journal article" date="2017" name="Genome Announc.">
        <title>Genome sequence of the saprophytic ascomycete Epicoccum nigrum ICMP 19927 strain isolated from New Zealand.</title>
        <authorList>
            <person name="Fokin M."/>
            <person name="Fleetwood D."/>
            <person name="Weir B.S."/>
            <person name="Villas-Boas S.G."/>
        </authorList>
    </citation>
    <scope>NUCLEOTIDE SEQUENCE [LARGE SCALE GENOMIC DNA]</scope>
    <source>
        <strain evidence="4 5">ICMP 19927</strain>
    </source>
</reference>
<dbReference type="PANTHER" id="PTHR32266">
    <property type="entry name" value="NICOTIANAMINE SYNTHASE 3"/>
    <property type="match status" value="1"/>
</dbReference>
<gene>
    <name evidence="4" type="ORF">B5807_02469</name>
</gene>
<evidence type="ECO:0000313" key="4">
    <source>
        <dbReference type="EMBL" id="OSS52781.1"/>
    </source>
</evidence>
<comment type="similarity">
    <text evidence="1">Belongs to the nicotianamine synthase (NAS)-like family.</text>
</comment>
<dbReference type="STRING" id="105696.A0A1Y2M9V8"/>
<dbReference type="InterPro" id="IPR029063">
    <property type="entry name" value="SAM-dependent_MTases_sf"/>
</dbReference>
<evidence type="ECO:0000256" key="2">
    <source>
        <dbReference type="ARBA" id="ARBA00022679"/>
    </source>
</evidence>
<sequence length="331" mass="36283">MAYTTSNMLAGEKTKAPPTITTMPLPQTPPHTPSITTAAAHKLATEIYDIYHSLINLPNLKPGNEVNALLTRLVDLCIETYDRDFVADFFNVGGINAICSQLRSLCATAEGELESFWAQKLISESLKYNASSAHPNTALSTFPYHQNYVDLSRIECSTLLAFLPQSSPSQPLNIAFVGSGPLPLTSLCMLDIFSAALVHNIDRDPSALSISQSLSERFGYADRMSFACTDVSAKASEFEGKTVWHEFDVVFLAALVGMDATSKLAILEDLVKKLRSGALIVARSAKGLRTVLYPILELGEDLERIGLEILVELHPWNRVVNSIIVLRVKNR</sequence>
<dbReference type="GO" id="GO:0030418">
    <property type="term" value="P:nicotianamine biosynthetic process"/>
    <property type="evidence" value="ECO:0007669"/>
    <property type="project" value="InterPro"/>
</dbReference>